<protein>
    <recommendedName>
        <fullName evidence="3">Ubiquitin-like protease family profile domain-containing protein</fullName>
    </recommendedName>
</protein>
<evidence type="ECO:0000313" key="2">
    <source>
        <dbReference type="Proteomes" id="UP000596660"/>
    </source>
</evidence>
<organism evidence="1 2">
    <name type="scientific">Chenopodium quinoa</name>
    <name type="common">Quinoa</name>
    <dbReference type="NCBI Taxonomy" id="63459"/>
    <lineage>
        <taxon>Eukaryota</taxon>
        <taxon>Viridiplantae</taxon>
        <taxon>Streptophyta</taxon>
        <taxon>Embryophyta</taxon>
        <taxon>Tracheophyta</taxon>
        <taxon>Spermatophyta</taxon>
        <taxon>Magnoliopsida</taxon>
        <taxon>eudicotyledons</taxon>
        <taxon>Gunneridae</taxon>
        <taxon>Pentapetalae</taxon>
        <taxon>Caryophyllales</taxon>
        <taxon>Chenopodiaceae</taxon>
        <taxon>Chenopodioideae</taxon>
        <taxon>Atripliceae</taxon>
        <taxon>Chenopodium</taxon>
    </lineage>
</organism>
<dbReference type="AlphaFoldDB" id="A0A803MRE3"/>
<reference evidence="1" key="2">
    <citation type="submission" date="2021-03" db="UniProtKB">
        <authorList>
            <consortium name="EnsemblPlants"/>
        </authorList>
    </citation>
    <scope>IDENTIFICATION</scope>
</reference>
<accession>A0A803MRE3</accession>
<reference evidence="1" key="1">
    <citation type="journal article" date="2017" name="Nature">
        <title>The genome of Chenopodium quinoa.</title>
        <authorList>
            <person name="Jarvis D.E."/>
            <person name="Ho Y.S."/>
            <person name="Lightfoot D.J."/>
            <person name="Schmoeckel S.M."/>
            <person name="Li B."/>
            <person name="Borm T.J.A."/>
            <person name="Ohyanagi H."/>
            <person name="Mineta K."/>
            <person name="Michell C.T."/>
            <person name="Saber N."/>
            <person name="Kharbatia N.M."/>
            <person name="Rupper R.R."/>
            <person name="Sharp A.R."/>
            <person name="Dally N."/>
            <person name="Boughton B.A."/>
            <person name="Woo Y.H."/>
            <person name="Gao G."/>
            <person name="Schijlen E.G.W.M."/>
            <person name="Guo X."/>
            <person name="Momin A.A."/>
            <person name="Negrao S."/>
            <person name="Al-Babili S."/>
            <person name="Gehring C."/>
            <person name="Roessner U."/>
            <person name="Jung C."/>
            <person name="Murphy K."/>
            <person name="Arold S.T."/>
            <person name="Gojobori T."/>
            <person name="van der Linden C.G."/>
            <person name="van Loo E.N."/>
            <person name="Jellen E.N."/>
            <person name="Maughan P.J."/>
            <person name="Tester M."/>
        </authorList>
    </citation>
    <scope>NUCLEOTIDE SEQUENCE [LARGE SCALE GENOMIC DNA]</scope>
    <source>
        <strain evidence="1">cv. PI 614886</strain>
    </source>
</reference>
<sequence length="361" mass="42904">MSNFLKRINYEKADEILDYEFDEVKFKWKTPKYTLDCGVFTMMHMLCFTGEPFDSDLDLGNRRKVYRAEICVALALAEINTKIKSLVERVSRLRVVRKLEQEKEVKDMIYVSDFLKTHKKVMENMSLKCNQVIDYLEINDDENFPNKSEVVGWFGESIGIIREDCNTLLNEWKASTNLITAWSNHLNNNERKKERSENDIVRFFFGLDFMEDHYFLAVINFKNETIDHLDNTLYESTDEYEPVQSFILETIIQMQKLFKKRKHPKANDMLSYKLRIIKLPFQKERQENYSGSYLKLHMKVYDGVNGIGLGTIKEEFQRLTHHHIKILLELFLNDNNQMQEKLLTNVKKREEKKAQKACEEL</sequence>
<dbReference type="Proteomes" id="UP000596660">
    <property type="component" value="Unplaced"/>
</dbReference>
<keyword evidence="2" id="KW-1185">Reference proteome</keyword>
<evidence type="ECO:0000313" key="1">
    <source>
        <dbReference type="EnsemblPlants" id="AUR62033844-RA:cds"/>
    </source>
</evidence>
<dbReference type="EnsemblPlants" id="AUR62033844-RA">
    <property type="protein sequence ID" value="AUR62033844-RA:cds"/>
    <property type="gene ID" value="AUR62033844"/>
</dbReference>
<evidence type="ECO:0008006" key="3">
    <source>
        <dbReference type="Google" id="ProtNLM"/>
    </source>
</evidence>
<dbReference type="InterPro" id="IPR038765">
    <property type="entry name" value="Papain-like_cys_pep_sf"/>
</dbReference>
<proteinExistence type="predicted"/>
<name>A0A803MRE3_CHEQI</name>
<dbReference type="Gramene" id="AUR62033844-RA">
    <property type="protein sequence ID" value="AUR62033844-RA:cds"/>
    <property type="gene ID" value="AUR62033844"/>
</dbReference>
<dbReference type="SUPFAM" id="SSF54001">
    <property type="entry name" value="Cysteine proteinases"/>
    <property type="match status" value="1"/>
</dbReference>